<name>A0A3B7MD27_9CYAN</name>
<proteinExistence type="predicted"/>
<dbReference type="Proteomes" id="UP000261812">
    <property type="component" value="Chromosome"/>
</dbReference>
<accession>A0A3B7MD27</accession>
<organism evidence="1 2">
    <name type="scientific">Thermosynechococcus sichuanensis E542</name>
    <dbReference type="NCBI Taxonomy" id="2016101"/>
    <lineage>
        <taxon>Bacteria</taxon>
        <taxon>Bacillati</taxon>
        <taxon>Cyanobacteriota</taxon>
        <taxon>Cyanophyceae</taxon>
        <taxon>Acaryochloridales</taxon>
        <taxon>Thermosynechococcaceae</taxon>
        <taxon>Thermosynechococcus</taxon>
        <taxon>Thermosynechococcus sichuanensis</taxon>
    </lineage>
</organism>
<protein>
    <submittedName>
        <fullName evidence="1">Uncharacterized protein</fullName>
    </submittedName>
</protein>
<dbReference type="AlphaFoldDB" id="A0A3B7MD27"/>
<evidence type="ECO:0000313" key="2">
    <source>
        <dbReference type="Proteomes" id="UP000261812"/>
    </source>
</evidence>
<sequence>MAASLTPMTRHYILRLLNRGSDIFALAGQSLEKAVGDRENDILNRLESLAPSELAALEMIVRLHRSLTHSGEEDDHQKLQLKSLEEKLRRILGMDFLSESPQDIAQDQVRPAKEQSSLTVAQALNHLNRVSELAQKYLGKIIVANYWRASRPSTSWFADFVVTDDGYITYHGSLAAGKTLVNPTQQQQLEIWLVAFIDQCCRILPLFRHDLQKARLSGSSLEPESGITAVADKH</sequence>
<evidence type="ECO:0000313" key="1">
    <source>
        <dbReference type="EMBL" id="AXY67742.1"/>
    </source>
</evidence>
<dbReference type="KEGG" id="tsq:D3A95_05140"/>
<dbReference type="EMBL" id="CP032152">
    <property type="protein sequence ID" value="AXY67742.1"/>
    <property type="molecule type" value="Genomic_DNA"/>
</dbReference>
<keyword evidence="2" id="KW-1185">Reference proteome</keyword>
<reference evidence="2" key="1">
    <citation type="submission" date="2018-09" db="EMBL/GenBank/DDBJ databases">
        <title>Complete genome sequence of thermophilic cyanobacteria strain Thermosynechococcus elongatus PKUAC-SCTE542.</title>
        <authorList>
            <person name="Liang Y."/>
            <person name="Tang J."/>
            <person name="Daroch M."/>
        </authorList>
    </citation>
    <scope>NUCLEOTIDE SEQUENCE [LARGE SCALE GENOMIC DNA]</scope>
    <source>
        <strain evidence="2">E542</strain>
    </source>
</reference>
<gene>
    <name evidence="1" type="ORF">D3A95_05140</name>
</gene>
<dbReference type="RefSeq" id="WP_181496562.1">
    <property type="nucleotide sequence ID" value="NZ_CP032152.1"/>
</dbReference>